<dbReference type="InterPro" id="IPR017441">
    <property type="entry name" value="Protein_kinase_ATP_BS"/>
</dbReference>
<evidence type="ECO:0000313" key="8">
    <source>
        <dbReference type="RefSeq" id="XP_015188991.1"/>
    </source>
</evidence>
<evidence type="ECO:0000259" key="6">
    <source>
        <dbReference type="PROSITE" id="PS50011"/>
    </source>
</evidence>
<keyword evidence="7" id="KW-1185">Reference proteome</keyword>
<dbReference type="PROSITE" id="PS00108">
    <property type="entry name" value="PROTEIN_KINASE_ST"/>
    <property type="match status" value="1"/>
</dbReference>
<feature type="domain" description="Protein kinase" evidence="6">
    <location>
        <begin position="48"/>
        <end position="344"/>
    </location>
</feature>
<evidence type="ECO:0000256" key="2">
    <source>
        <dbReference type="ARBA" id="ARBA00022741"/>
    </source>
</evidence>
<gene>
    <name evidence="8" type="primary">LOC107073074</name>
</gene>
<protein>
    <recommendedName>
        <fullName evidence="1">non-specific serine/threonine protein kinase</fullName>
        <ecNumber evidence="1">2.7.11.1</ecNumber>
    </recommendedName>
</protein>
<dbReference type="GeneID" id="107073074"/>
<sequence length="565" mass="64494">MLISLCKQTVKMAPGRDDLPKRIAAPGCRLPAKLPADEILTDVTQNKWRLGTSIGYGGFGDIYLASKDITSPVGDDAQYVIKIEPHNNGPLFVEMNFYIRASRKHMIESWCKTQRKRRIGVPTYEGSGSHIYNGQRYRFLVIPRYGIDIGKLFISNNRKLPNKLVNNLAVQMLDALEYIHSHGYAHADIKGPNILLAPYDDSVVREKSQAYLVDYGLAYRFRTTAGIHKPFVHDERRAHEGTLEFTSRDAHHGTHSRRGDLETLGYNLIQWTCGKLPWEKDNNDLSVTINPEEVHAEKEALLSNLPLFMEKCFANRKNYPPALMEYMKYITELSFESKPNYSYLRSLFQFGTNQERCVPTCLFNNIQESNENTCATSIKRPYLRERKPCRPVNGEIRITRNTQSKSQPKKFCWEEVLAFHPDRLAKINIQTPPTTLTPPPSPPPSPISSPIPSLPTYAMLDVIRKMKEKQSGSFKHKPRSIDSSDIRTKWMTPAMEEVVVRLKKRSAVSLGVSIEDSLRSNISGDTPRVTRSRVAKLKRLGTNDKFDQPKERKKRSKSKNIDDTK</sequence>
<accession>A0ABM1J953</accession>
<dbReference type="CDD" id="cd14015">
    <property type="entry name" value="STKc_VRK"/>
    <property type="match status" value="1"/>
</dbReference>
<proteinExistence type="predicted"/>
<dbReference type="InterPro" id="IPR050235">
    <property type="entry name" value="CK1_Ser-Thr_kinase"/>
</dbReference>
<keyword evidence="2 4" id="KW-0547">Nucleotide-binding</keyword>
<dbReference type="Pfam" id="PF00069">
    <property type="entry name" value="Pkinase"/>
    <property type="match status" value="1"/>
</dbReference>
<evidence type="ECO:0000256" key="4">
    <source>
        <dbReference type="PROSITE-ProRule" id="PRU10141"/>
    </source>
</evidence>
<dbReference type="PROSITE" id="PS50011">
    <property type="entry name" value="PROTEIN_KINASE_DOM"/>
    <property type="match status" value="1"/>
</dbReference>
<evidence type="ECO:0000256" key="1">
    <source>
        <dbReference type="ARBA" id="ARBA00012513"/>
    </source>
</evidence>
<reference evidence="8" key="1">
    <citation type="submission" date="2025-08" db="UniProtKB">
        <authorList>
            <consortium name="RefSeq"/>
        </authorList>
    </citation>
    <scope>IDENTIFICATION</scope>
    <source>
        <tissue evidence="8">Whole body</tissue>
    </source>
</reference>
<dbReference type="SUPFAM" id="SSF56112">
    <property type="entry name" value="Protein kinase-like (PK-like)"/>
    <property type="match status" value="1"/>
</dbReference>
<dbReference type="PANTHER" id="PTHR11909">
    <property type="entry name" value="CASEIN KINASE-RELATED"/>
    <property type="match status" value="1"/>
</dbReference>
<dbReference type="PROSITE" id="PS00107">
    <property type="entry name" value="PROTEIN_KINASE_ATP"/>
    <property type="match status" value="1"/>
</dbReference>
<feature type="compositionally biased region" description="Basic residues" evidence="5">
    <location>
        <begin position="530"/>
        <end position="539"/>
    </location>
</feature>
<feature type="binding site" evidence="4">
    <location>
        <position position="82"/>
    </location>
    <ligand>
        <name>ATP</name>
        <dbReference type="ChEBI" id="CHEBI:30616"/>
    </ligand>
</feature>
<evidence type="ECO:0000256" key="5">
    <source>
        <dbReference type="SAM" id="MobiDB-lite"/>
    </source>
</evidence>
<keyword evidence="3 4" id="KW-0067">ATP-binding</keyword>
<organism evidence="7 8">
    <name type="scientific">Polistes dominula</name>
    <name type="common">European paper wasp</name>
    <name type="synonym">Vespa dominula</name>
    <dbReference type="NCBI Taxonomy" id="743375"/>
    <lineage>
        <taxon>Eukaryota</taxon>
        <taxon>Metazoa</taxon>
        <taxon>Ecdysozoa</taxon>
        <taxon>Arthropoda</taxon>
        <taxon>Hexapoda</taxon>
        <taxon>Insecta</taxon>
        <taxon>Pterygota</taxon>
        <taxon>Neoptera</taxon>
        <taxon>Endopterygota</taxon>
        <taxon>Hymenoptera</taxon>
        <taxon>Apocrita</taxon>
        <taxon>Aculeata</taxon>
        <taxon>Vespoidea</taxon>
        <taxon>Vespidae</taxon>
        <taxon>Polistinae</taxon>
        <taxon>Polistini</taxon>
        <taxon>Polistes</taxon>
    </lineage>
</organism>
<name>A0ABM1J953_POLDO</name>
<dbReference type="Gene3D" id="1.10.510.10">
    <property type="entry name" value="Transferase(Phosphotransferase) domain 1"/>
    <property type="match status" value="1"/>
</dbReference>
<dbReference type="InterPro" id="IPR008271">
    <property type="entry name" value="Ser/Thr_kinase_AS"/>
</dbReference>
<feature type="compositionally biased region" description="Pro residues" evidence="5">
    <location>
        <begin position="435"/>
        <end position="452"/>
    </location>
</feature>
<dbReference type="InterPro" id="IPR000719">
    <property type="entry name" value="Prot_kinase_dom"/>
</dbReference>
<feature type="region of interest" description="Disordered" evidence="5">
    <location>
        <begin position="518"/>
        <end position="565"/>
    </location>
</feature>
<dbReference type="SMART" id="SM00220">
    <property type="entry name" value="S_TKc"/>
    <property type="match status" value="1"/>
</dbReference>
<evidence type="ECO:0000313" key="7">
    <source>
        <dbReference type="Proteomes" id="UP000694924"/>
    </source>
</evidence>
<evidence type="ECO:0000256" key="3">
    <source>
        <dbReference type="ARBA" id="ARBA00022840"/>
    </source>
</evidence>
<dbReference type="InterPro" id="IPR011009">
    <property type="entry name" value="Kinase-like_dom_sf"/>
</dbReference>
<dbReference type="EC" id="2.7.11.1" evidence="1"/>
<feature type="region of interest" description="Disordered" evidence="5">
    <location>
        <begin position="430"/>
        <end position="452"/>
    </location>
</feature>
<dbReference type="Proteomes" id="UP000694924">
    <property type="component" value="Unplaced"/>
</dbReference>
<dbReference type="RefSeq" id="XP_015188991.1">
    <property type="nucleotide sequence ID" value="XM_015333505.1"/>
</dbReference>
<feature type="compositionally biased region" description="Basic and acidic residues" evidence="5">
    <location>
        <begin position="541"/>
        <end position="550"/>
    </location>
</feature>